<proteinExistence type="predicted"/>
<dbReference type="Pfam" id="PF05678">
    <property type="entry name" value="VQ"/>
    <property type="match status" value="1"/>
</dbReference>
<feature type="domain" description="VQ" evidence="1">
    <location>
        <begin position="19"/>
        <end position="45"/>
    </location>
</feature>
<protein>
    <recommendedName>
        <fullName evidence="1">VQ domain-containing protein</fullName>
    </recommendedName>
</protein>
<evidence type="ECO:0000313" key="3">
    <source>
        <dbReference type="Proteomes" id="UP001293593"/>
    </source>
</evidence>
<keyword evidence="3" id="KW-1185">Reference proteome</keyword>
<reference evidence="2" key="1">
    <citation type="submission" date="2023-10" db="EMBL/GenBank/DDBJ databases">
        <title>Chromosome-level genome of the transformable northern wattle, Acacia crassicarpa.</title>
        <authorList>
            <person name="Massaro I."/>
            <person name="Sinha N.R."/>
            <person name="Poethig S."/>
            <person name="Leichty A.R."/>
        </authorList>
    </citation>
    <scope>NUCLEOTIDE SEQUENCE</scope>
    <source>
        <strain evidence="2">Acra3RX</strain>
        <tissue evidence="2">Leaf</tissue>
    </source>
</reference>
<evidence type="ECO:0000313" key="2">
    <source>
        <dbReference type="EMBL" id="KAK4253880.1"/>
    </source>
</evidence>
<accession>A0AAE1JLW3</accession>
<dbReference type="PANTHER" id="PTHR33624:SF17">
    <property type="entry name" value="OS07G0687400 PROTEIN"/>
    <property type="match status" value="1"/>
</dbReference>
<evidence type="ECO:0000259" key="1">
    <source>
        <dbReference type="Pfam" id="PF05678"/>
    </source>
</evidence>
<dbReference type="PANTHER" id="PTHR33624">
    <property type="entry name" value="SIGMA FACTOR BINDING PROTEIN 1, CHLOROPLASTIC"/>
    <property type="match status" value="1"/>
</dbReference>
<comment type="caution">
    <text evidence="2">The sequence shown here is derived from an EMBL/GenBank/DDBJ whole genome shotgun (WGS) entry which is preliminary data.</text>
</comment>
<dbReference type="InterPro" id="IPR008889">
    <property type="entry name" value="VQ"/>
</dbReference>
<name>A0AAE1JLW3_9FABA</name>
<dbReference type="Proteomes" id="UP001293593">
    <property type="component" value="Unassembled WGS sequence"/>
</dbReference>
<dbReference type="EMBL" id="JAWXYG010000015">
    <property type="protein sequence ID" value="KAK4253880.1"/>
    <property type="molecule type" value="Genomic_DNA"/>
</dbReference>
<sequence>MKNRRHHQRREKGIKVTYISSPMKVKTSASNFRALVQKLTGKYSNVAEAGFMEEDRHENDDYELIMKGSSSSTSSLELDDEQQWRMVVGPDEPNEEQEAVPANWLVDPVFNEQLVLEFLGIDAF</sequence>
<dbReference type="InterPro" id="IPR039335">
    <property type="entry name" value="SIB1/2"/>
</dbReference>
<organism evidence="2 3">
    <name type="scientific">Acacia crassicarpa</name>
    <name type="common">northern wattle</name>
    <dbReference type="NCBI Taxonomy" id="499986"/>
    <lineage>
        <taxon>Eukaryota</taxon>
        <taxon>Viridiplantae</taxon>
        <taxon>Streptophyta</taxon>
        <taxon>Embryophyta</taxon>
        <taxon>Tracheophyta</taxon>
        <taxon>Spermatophyta</taxon>
        <taxon>Magnoliopsida</taxon>
        <taxon>eudicotyledons</taxon>
        <taxon>Gunneridae</taxon>
        <taxon>Pentapetalae</taxon>
        <taxon>rosids</taxon>
        <taxon>fabids</taxon>
        <taxon>Fabales</taxon>
        <taxon>Fabaceae</taxon>
        <taxon>Caesalpinioideae</taxon>
        <taxon>mimosoid clade</taxon>
        <taxon>Acacieae</taxon>
        <taxon>Acacia</taxon>
    </lineage>
</organism>
<dbReference type="AlphaFoldDB" id="A0AAE1JLW3"/>
<gene>
    <name evidence="2" type="ORF">QN277_010500</name>
</gene>